<accession>A0ACC1KPA4</accession>
<dbReference type="Proteomes" id="UP001140087">
    <property type="component" value="Unassembled WGS sequence"/>
</dbReference>
<protein>
    <submittedName>
        <fullName evidence="1">Uncharacterized protein</fullName>
    </submittedName>
</protein>
<dbReference type="EMBL" id="JANBUN010003112">
    <property type="protein sequence ID" value="KAJ2792702.1"/>
    <property type="molecule type" value="Genomic_DNA"/>
</dbReference>
<name>A0ACC1KPA4_9FUNG</name>
<gene>
    <name evidence="1" type="ORF">H4R21_006132</name>
</gene>
<evidence type="ECO:0000313" key="1">
    <source>
        <dbReference type="EMBL" id="KAJ2792702.1"/>
    </source>
</evidence>
<reference evidence="1" key="1">
    <citation type="submission" date="2022-07" db="EMBL/GenBank/DDBJ databases">
        <title>Phylogenomic reconstructions and comparative analyses of Kickxellomycotina fungi.</title>
        <authorList>
            <person name="Reynolds N.K."/>
            <person name="Stajich J.E."/>
            <person name="Barry K."/>
            <person name="Grigoriev I.V."/>
            <person name="Crous P."/>
            <person name="Smith M.E."/>
        </authorList>
    </citation>
    <scope>NUCLEOTIDE SEQUENCE</scope>
    <source>
        <strain evidence="1">BCRC 34780</strain>
    </source>
</reference>
<feature type="non-terminal residue" evidence="1">
    <location>
        <position position="251"/>
    </location>
</feature>
<evidence type="ECO:0000313" key="2">
    <source>
        <dbReference type="Proteomes" id="UP001140087"/>
    </source>
</evidence>
<sequence length="251" mass="27593">MMLGQVRDRVSLTWVSVAILGVSALYALLRARPGEGDRCRALESTGWWVEGAGLAWQPQGCTMRQYTRADVRRCFKPAAAGAQGAAPYALFIGDSTVRNKFYAFARLVDPQFAKGSGQPAVHADIDFAWPADFEDAGTAAKFVWDPYLNSAATQQVLAGAFNATVRRPQVLVIGTGLWFLRNPEISHGTVGWRRGIDRLAQQLHRAQQQQPRGAPIADHVIVCPVSPVVPEKLGPERRATLRPDMIEWMNA</sequence>
<keyword evidence="2" id="KW-1185">Reference proteome</keyword>
<organism evidence="1 2">
    <name type="scientific">Coemansia helicoidea</name>
    <dbReference type="NCBI Taxonomy" id="1286919"/>
    <lineage>
        <taxon>Eukaryota</taxon>
        <taxon>Fungi</taxon>
        <taxon>Fungi incertae sedis</taxon>
        <taxon>Zoopagomycota</taxon>
        <taxon>Kickxellomycotina</taxon>
        <taxon>Kickxellomycetes</taxon>
        <taxon>Kickxellales</taxon>
        <taxon>Kickxellaceae</taxon>
        <taxon>Coemansia</taxon>
    </lineage>
</organism>
<proteinExistence type="predicted"/>
<comment type="caution">
    <text evidence="1">The sequence shown here is derived from an EMBL/GenBank/DDBJ whole genome shotgun (WGS) entry which is preliminary data.</text>
</comment>